<organism evidence="4 5">
    <name type="scientific">Leptolyngbya boryana NIES-2135</name>
    <dbReference type="NCBI Taxonomy" id="1973484"/>
    <lineage>
        <taxon>Bacteria</taxon>
        <taxon>Bacillati</taxon>
        <taxon>Cyanobacteriota</taxon>
        <taxon>Cyanophyceae</taxon>
        <taxon>Leptolyngbyales</taxon>
        <taxon>Leptolyngbyaceae</taxon>
        <taxon>Leptolyngbya group</taxon>
        <taxon>Leptolyngbya</taxon>
    </lineage>
</organism>
<name>A0A1Z4JIY7_LEPBY</name>
<evidence type="ECO:0000313" key="5">
    <source>
        <dbReference type="Proteomes" id="UP000217895"/>
    </source>
</evidence>
<keyword evidence="1 4" id="KW-0378">Hydrolase</keyword>
<dbReference type="GO" id="GO:0008745">
    <property type="term" value="F:N-acetylmuramoyl-L-alanine amidase activity"/>
    <property type="evidence" value="ECO:0007669"/>
    <property type="project" value="InterPro"/>
</dbReference>
<evidence type="ECO:0000256" key="1">
    <source>
        <dbReference type="ARBA" id="ARBA00022801"/>
    </source>
</evidence>
<keyword evidence="5" id="KW-1185">Reference proteome</keyword>
<reference evidence="4 5" key="1">
    <citation type="submission" date="2017-06" db="EMBL/GenBank/DDBJ databases">
        <title>Genome sequencing of cyanobaciteial culture collection at National Institute for Environmental Studies (NIES).</title>
        <authorList>
            <person name="Hirose Y."/>
            <person name="Shimura Y."/>
            <person name="Fujisawa T."/>
            <person name="Nakamura Y."/>
            <person name="Kawachi M."/>
        </authorList>
    </citation>
    <scope>NUCLEOTIDE SEQUENCE [LARGE SCALE GENOMIC DNA]</scope>
    <source>
        <strain evidence="4 5">NIES-2135</strain>
    </source>
</reference>
<dbReference type="SUPFAM" id="SSF53187">
    <property type="entry name" value="Zn-dependent exopeptidases"/>
    <property type="match status" value="1"/>
</dbReference>
<protein>
    <submittedName>
        <fullName evidence="4">Cell wall hydrolase/autolysin</fullName>
    </submittedName>
</protein>
<dbReference type="Gene3D" id="3.40.630.40">
    <property type="entry name" value="Zn-dependent exopeptidases"/>
    <property type="match status" value="1"/>
</dbReference>
<feature type="domain" description="MurNAc-LAA" evidence="3">
    <location>
        <begin position="493"/>
        <end position="602"/>
    </location>
</feature>
<dbReference type="Pfam" id="PF11741">
    <property type="entry name" value="AMIN"/>
    <property type="match status" value="2"/>
</dbReference>
<dbReference type="InterPro" id="IPR021731">
    <property type="entry name" value="AMIN_dom"/>
</dbReference>
<dbReference type="CDD" id="cd02696">
    <property type="entry name" value="MurNAc-LAA"/>
    <property type="match status" value="1"/>
</dbReference>
<dbReference type="Gene3D" id="2.60.40.3500">
    <property type="match status" value="1"/>
</dbReference>
<dbReference type="SMART" id="SM00646">
    <property type="entry name" value="Ami_3"/>
    <property type="match status" value="1"/>
</dbReference>
<dbReference type="GO" id="GO:0009253">
    <property type="term" value="P:peptidoglycan catabolic process"/>
    <property type="evidence" value="ECO:0007669"/>
    <property type="project" value="InterPro"/>
</dbReference>
<dbReference type="PANTHER" id="PTHR30404">
    <property type="entry name" value="N-ACETYLMURAMOYL-L-ALANINE AMIDASE"/>
    <property type="match status" value="1"/>
</dbReference>
<dbReference type="Pfam" id="PF01520">
    <property type="entry name" value="Amidase_3"/>
    <property type="match status" value="1"/>
</dbReference>
<dbReference type="EMBL" id="AP018203">
    <property type="protein sequence ID" value="BAY56658.1"/>
    <property type="molecule type" value="Genomic_DNA"/>
</dbReference>
<gene>
    <name evidence="4" type="ORF">NIES2135_34930</name>
</gene>
<sequence length="609" mass="66204">MSTKIKASRASKSQKTSCVQAFFLICSFYFLLLTFPAQAARLQSWRLSPTQTQLEFFTDDGVQPTAQLLSNPTRLVIDMPGVTFGRPQVTESYNGAIRAIRVGQFAPGTTRMVVEYAPGYTIDPNQVQFQPRAANQWSVQLPNPQISGVINPSPVTPSPVTPPPISSTPPATNARAFLQSLQATGDGFFLRSTGGAPEIRSLRSGDRRQMIFDFYGATISPNLSPRDLPVNLNGVSRAQITQLSPDVVRVTLTLSEQSPNWQASVSPSGGLIILPQTIGASPGQPVSQTAIVQSVELDANRQLVIRGNQALNYSAGWDRPSGAYRILIRSARTDLRTIQLPANSPLLRAQVRQEGNDVAVLIIPASGNQIGAIVQSSPQQLTVPFTRSGLFPVTPPPITPQPVTPPPTTNPIPVPPRPTPTPVPRPIPSGRQVVILDPGHGGPDPGAVGIGGIQEKEIVLDVSRRVRDILERSNVQVVMTRNADIDLDLQPRVDIAERARATIFVSIHANAISMSRPDINGVETYYFQSGLELAQTIHRNILAGTGAPDRRVRSARFYVLRRTSMPSVLLELGFVTGRDDARRLSDTTFRQRMAESIARGILEYLGRRS</sequence>
<proteinExistence type="predicted"/>
<evidence type="ECO:0000313" key="4">
    <source>
        <dbReference type="EMBL" id="BAY56658.1"/>
    </source>
</evidence>
<dbReference type="InterPro" id="IPR050695">
    <property type="entry name" value="N-acetylmuramoyl_amidase_3"/>
</dbReference>
<accession>A0A1Z4JIY7</accession>
<dbReference type="PANTHER" id="PTHR30404:SF0">
    <property type="entry name" value="N-ACETYLMURAMOYL-L-ALANINE AMIDASE AMIC"/>
    <property type="match status" value="1"/>
</dbReference>
<dbReference type="Proteomes" id="UP000217895">
    <property type="component" value="Chromosome"/>
</dbReference>
<dbReference type="InterPro" id="IPR002508">
    <property type="entry name" value="MurNAc-LAA_cat"/>
</dbReference>
<evidence type="ECO:0000256" key="2">
    <source>
        <dbReference type="SAM" id="MobiDB-lite"/>
    </source>
</evidence>
<evidence type="ECO:0000259" key="3">
    <source>
        <dbReference type="SMART" id="SM00646"/>
    </source>
</evidence>
<feature type="region of interest" description="Disordered" evidence="2">
    <location>
        <begin position="399"/>
        <end position="427"/>
    </location>
</feature>
<dbReference type="GO" id="GO:0030288">
    <property type="term" value="C:outer membrane-bounded periplasmic space"/>
    <property type="evidence" value="ECO:0007669"/>
    <property type="project" value="TreeGrafter"/>
</dbReference>
<dbReference type="AlphaFoldDB" id="A0A1Z4JIY7"/>